<dbReference type="SUPFAM" id="SSF52047">
    <property type="entry name" value="RNI-like"/>
    <property type="match status" value="1"/>
</dbReference>
<dbReference type="STRING" id="90262.A0A1X2I161"/>
<dbReference type="GO" id="GO:0019005">
    <property type="term" value="C:SCF ubiquitin ligase complex"/>
    <property type="evidence" value="ECO:0007669"/>
    <property type="project" value="TreeGrafter"/>
</dbReference>
<evidence type="ECO:0000313" key="1">
    <source>
        <dbReference type="EMBL" id="ORZ07160.1"/>
    </source>
</evidence>
<dbReference type="EMBL" id="MCGE01000036">
    <property type="protein sequence ID" value="ORZ07160.1"/>
    <property type="molecule type" value="Genomic_DNA"/>
</dbReference>
<proteinExistence type="predicted"/>
<reference evidence="1 2" key="1">
    <citation type="submission" date="2016-07" db="EMBL/GenBank/DDBJ databases">
        <title>Pervasive Adenine N6-methylation of Active Genes in Fungi.</title>
        <authorList>
            <consortium name="DOE Joint Genome Institute"/>
            <person name="Mondo S.J."/>
            <person name="Dannebaum R.O."/>
            <person name="Kuo R.C."/>
            <person name="Labutti K."/>
            <person name="Haridas S."/>
            <person name="Kuo A."/>
            <person name="Salamov A."/>
            <person name="Ahrendt S.R."/>
            <person name="Lipzen A."/>
            <person name="Sullivan W."/>
            <person name="Andreopoulos W.B."/>
            <person name="Clum A."/>
            <person name="Lindquist E."/>
            <person name="Daum C."/>
            <person name="Ramamoorthy G.K."/>
            <person name="Gryganskyi A."/>
            <person name="Culley D."/>
            <person name="Magnuson J.K."/>
            <person name="James T.Y."/>
            <person name="O'Malley M.A."/>
            <person name="Stajich J.E."/>
            <person name="Spatafora J.W."/>
            <person name="Visel A."/>
            <person name="Grigoriev I.V."/>
        </authorList>
    </citation>
    <scope>NUCLEOTIDE SEQUENCE [LARGE SCALE GENOMIC DNA]</scope>
    <source>
        <strain evidence="1 2">NRRL 1336</strain>
    </source>
</reference>
<evidence type="ECO:0008006" key="3">
    <source>
        <dbReference type="Google" id="ProtNLM"/>
    </source>
</evidence>
<organism evidence="1 2">
    <name type="scientific">Absidia repens</name>
    <dbReference type="NCBI Taxonomy" id="90262"/>
    <lineage>
        <taxon>Eukaryota</taxon>
        <taxon>Fungi</taxon>
        <taxon>Fungi incertae sedis</taxon>
        <taxon>Mucoromycota</taxon>
        <taxon>Mucoromycotina</taxon>
        <taxon>Mucoromycetes</taxon>
        <taxon>Mucorales</taxon>
        <taxon>Cunninghamellaceae</taxon>
        <taxon>Absidia</taxon>
    </lineage>
</organism>
<dbReference type="PANTHER" id="PTHR13318">
    <property type="entry name" value="PARTNER OF PAIRED, ISOFORM B-RELATED"/>
    <property type="match status" value="1"/>
</dbReference>
<dbReference type="Gene3D" id="3.80.10.10">
    <property type="entry name" value="Ribonuclease Inhibitor"/>
    <property type="match status" value="1"/>
</dbReference>
<dbReference type="InterPro" id="IPR032675">
    <property type="entry name" value="LRR_dom_sf"/>
</dbReference>
<accession>A0A1X2I161</accession>
<dbReference type="GO" id="GO:0031146">
    <property type="term" value="P:SCF-dependent proteasomal ubiquitin-dependent protein catabolic process"/>
    <property type="evidence" value="ECO:0007669"/>
    <property type="project" value="TreeGrafter"/>
</dbReference>
<dbReference type="Proteomes" id="UP000193560">
    <property type="component" value="Unassembled WGS sequence"/>
</dbReference>
<dbReference type="AlphaFoldDB" id="A0A1X2I161"/>
<name>A0A1X2I161_9FUNG</name>
<gene>
    <name evidence="1" type="ORF">BCR42DRAFT_397450</name>
</gene>
<protein>
    <recommendedName>
        <fullName evidence="3">F-box domain-containing protein</fullName>
    </recommendedName>
</protein>
<sequence>MFKLTKMGNTGLYSLCNHIEQKQDLFACSLVNQWFYTCTLPFLWHFHEEHYRDSPTALINCLAEARHPMTTYMRKLVLREDWTKDHILRLVPHLHRLEDLTLYCDDVLGDTIIQQLPHYCPNLKALVLIASPITLPTIHILAQHYHHQLYKLHLHDCVHLPSRAFTPLIEHGGGDVIRDILFSNQADGPFWTTLAVDDVLAGFPKVTHFECNDDTPEVIEHLLMSLADLKAWPELTHLTLDGLELCDDIDRYLIPCIQTHPHLTHLQLHRADFTDATLDALACFLPSLMYLRMDWNHTVTVDGIRRLVHQCRTLTLVELYSCLLPAIAFPEITTTATNECLEFDTDDNYYLVRYLDQKTINAMRQNPYKEPQSRGIDNDDLDWLLSWERSFTLW</sequence>
<comment type="caution">
    <text evidence="1">The sequence shown here is derived from an EMBL/GenBank/DDBJ whole genome shotgun (WGS) entry which is preliminary data.</text>
</comment>
<keyword evidence="2" id="KW-1185">Reference proteome</keyword>
<evidence type="ECO:0000313" key="2">
    <source>
        <dbReference type="Proteomes" id="UP000193560"/>
    </source>
</evidence>